<gene>
    <name evidence="3" type="ORF">FBGL_09080</name>
    <name evidence="4" type="ORF">SAMN05192550_0561</name>
</gene>
<name>A0A1B9DNW6_9FLAO</name>
<feature type="domain" description="Microcin J25-processing protein McjB C-terminal" evidence="2">
    <location>
        <begin position="63"/>
        <end position="139"/>
    </location>
</feature>
<feature type="transmembrane region" description="Helical" evidence="1">
    <location>
        <begin position="21"/>
        <end position="38"/>
    </location>
</feature>
<evidence type="ECO:0000313" key="3">
    <source>
        <dbReference type="EMBL" id="OCB71387.1"/>
    </source>
</evidence>
<dbReference type="InterPro" id="IPR032708">
    <property type="entry name" value="McjB_C"/>
</dbReference>
<evidence type="ECO:0000313" key="5">
    <source>
        <dbReference type="Proteomes" id="UP000093226"/>
    </source>
</evidence>
<evidence type="ECO:0000259" key="2">
    <source>
        <dbReference type="Pfam" id="PF13471"/>
    </source>
</evidence>
<evidence type="ECO:0000313" key="6">
    <source>
        <dbReference type="Proteomes" id="UP000182367"/>
    </source>
</evidence>
<reference evidence="4 6" key="3">
    <citation type="submission" date="2016-10" db="EMBL/GenBank/DDBJ databases">
        <authorList>
            <person name="Varghese N."/>
            <person name="Submissions S."/>
        </authorList>
    </citation>
    <scope>NUCLEOTIDE SEQUENCE [LARGE SCALE GENOMIC DNA]</scope>
    <source>
        <strain evidence="4 6">Gm-149</strain>
    </source>
</reference>
<keyword evidence="1" id="KW-0472">Membrane</keyword>
<dbReference type="Proteomes" id="UP000182367">
    <property type="component" value="Unassembled WGS sequence"/>
</dbReference>
<dbReference type="AlphaFoldDB" id="A0A1B9DNW6"/>
<dbReference type="Pfam" id="PF13471">
    <property type="entry name" value="Transglut_core3"/>
    <property type="match status" value="1"/>
</dbReference>
<dbReference type="OrthoDB" id="671090at2"/>
<dbReference type="EMBL" id="FNEO01000001">
    <property type="protein sequence ID" value="SDI69397.1"/>
    <property type="molecule type" value="Genomic_DNA"/>
</dbReference>
<sequence length="142" mass="16972">MNFFLKKLKNTFILSRHQRKLILMVFWLAIYRNLLLAIKSRKAFTEQICKNQDTKVILTAEKTVIAKDIALAIYIVNKYILWKNVCRHQSWQAVYLLLQYQIPFDYFVGIEKNKYKKEGHSWVKVNGKFICGNCNEKNYFLV</sequence>
<evidence type="ECO:0000256" key="1">
    <source>
        <dbReference type="SAM" id="Phobius"/>
    </source>
</evidence>
<dbReference type="STRING" id="551990.SAMN05192550_0561"/>
<dbReference type="EMBL" id="LVEO01000018">
    <property type="protein sequence ID" value="OCB71387.1"/>
    <property type="molecule type" value="Genomic_DNA"/>
</dbReference>
<keyword evidence="6" id="KW-1185">Reference proteome</keyword>
<reference evidence="3" key="2">
    <citation type="submission" date="2016-03" db="EMBL/GenBank/DDBJ databases">
        <authorList>
            <person name="Ploux O."/>
        </authorList>
    </citation>
    <scope>NUCLEOTIDE SEQUENCE</scope>
    <source>
        <strain evidence="3">NBRC 105008</strain>
    </source>
</reference>
<dbReference type="NCBIfam" id="NF033537">
    <property type="entry name" value="lasso_biosyn_B2"/>
    <property type="match status" value="1"/>
</dbReference>
<keyword evidence="1" id="KW-0812">Transmembrane</keyword>
<protein>
    <submittedName>
        <fullName evidence="4">Transglutaminase-like superfamily protein</fullName>
    </submittedName>
</protein>
<proteinExistence type="predicted"/>
<accession>A0A1B9DNW6</accession>
<reference evidence="5" key="1">
    <citation type="submission" date="2016-03" db="EMBL/GenBank/DDBJ databases">
        <title>Draft genome sequence of Paenibacillus glacialis DSM 22343.</title>
        <authorList>
            <person name="Shin S.-K."/>
            <person name="Yi H."/>
        </authorList>
    </citation>
    <scope>NUCLEOTIDE SEQUENCE [LARGE SCALE GENOMIC DNA]</scope>
    <source>
        <strain evidence="5">NBRC 105008</strain>
    </source>
</reference>
<keyword evidence="1" id="KW-1133">Transmembrane helix</keyword>
<organism evidence="3 5">
    <name type="scientific">Flavobacterium glycines</name>
    <dbReference type="NCBI Taxonomy" id="551990"/>
    <lineage>
        <taxon>Bacteria</taxon>
        <taxon>Pseudomonadati</taxon>
        <taxon>Bacteroidota</taxon>
        <taxon>Flavobacteriia</taxon>
        <taxon>Flavobacteriales</taxon>
        <taxon>Flavobacteriaceae</taxon>
        <taxon>Flavobacterium</taxon>
    </lineage>
</organism>
<dbReference type="Proteomes" id="UP000093226">
    <property type="component" value="Unassembled WGS sequence"/>
</dbReference>
<evidence type="ECO:0000313" key="4">
    <source>
        <dbReference type="EMBL" id="SDI69397.1"/>
    </source>
</evidence>
<dbReference type="InterPro" id="IPR053521">
    <property type="entry name" value="McjB-like"/>
</dbReference>
<comment type="caution">
    <text evidence="3">The sequence shown here is derived from an EMBL/GenBank/DDBJ whole genome shotgun (WGS) entry which is preliminary data.</text>
</comment>